<dbReference type="EMBL" id="CAJVCH010380255">
    <property type="protein sequence ID" value="CAG7816875.1"/>
    <property type="molecule type" value="Genomic_DNA"/>
</dbReference>
<keyword evidence="6" id="KW-1133">Transmembrane helix</keyword>
<evidence type="ECO:0000256" key="13">
    <source>
        <dbReference type="SAM" id="SignalP"/>
    </source>
</evidence>
<comment type="caution">
    <text evidence="14">The sequence shown here is derived from an EMBL/GenBank/DDBJ whole genome shotgun (WGS) entry which is preliminary data.</text>
</comment>
<dbReference type="PANTHER" id="PTHR11923:SF110">
    <property type="entry name" value="SCAVENGER RECEPTOR CLASS B MEMBER 1"/>
    <property type="match status" value="1"/>
</dbReference>
<dbReference type="Pfam" id="PF01130">
    <property type="entry name" value="CD36"/>
    <property type="match status" value="1"/>
</dbReference>
<evidence type="ECO:0000256" key="8">
    <source>
        <dbReference type="ARBA" id="ARBA00023157"/>
    </source>
</evidence>
<feature type="signal peptide" evidence="13">
    <location>
        <begin position="1"/>
        <end position="23"/>
    </location>
</feature>
<evidence type="ECO:0000256" key="1">
    <source>
        <dbReference type="ARBA" id="ARBA00004189"/>
    </source>
</evidence>
<proteinExistence type="inferred from homology"/>
<evidence type="ECO:0000256" key="3">
    <source>
        <dbReference type="ARBA" id="ARBA00010532"/>
    </source>
</evidence>
<dbReference type="InterPro" id="IPR002159">
    <property type="entry name" value="CD36_fam"/>
</dbReference>
<evidence type="ECO:0000256" key="7">
    <source>
        <dbReference type="ARBA" id="ARBA00023136"/>
    </source>
</evidence>
<evidence type="ECO:0000256" key="10">
    <source>
        <dbReference type="ARBA" id="ARBA00023180"/>
    </source>
</evidence>
<keyword evidence="5" id="KW-0812">Transmembrane</keyword>
<keyword evidence="7" id="KW-0472">Membrane</keyword>
<evidence type="ECO:0000256" key="12">
    <source>
        <dbReference type="ARBA" id="ARBA00042244"/>
    </source>
</evidence>
<sequence length="455" mass="51438">MKFCARLELFIASLLVILNFARGNDSWRWNPSRVQPGEMFLTVYPFNVTNSGDTISGGKPILAEVGPYVYRVHRERFDISSTLKRTVKFRERRIFEFVPELSQGSENDVLNLVNIPMVSATTSLLRVPFVGIGMITEILKSGEKLVNENIRLGDILYEGVPVQVYNDILKALKQDVPPEVEDGKFGIFRVINGTDEGMLEVQANPDYLNKVGDLVSWQNLTKLNFWSSDKCNSLEGRTDGTVFPPGITKSSVLEFFKPEACRSLSLVYERDQEVHDVLGYRFKFPDSMLEDPEKDFDNICYCTEYDELDEDYSVCPKRGVMDLSPCRAGAPVFLSFPHFLDADPMYLKGVEGMNPDREKHESYIVIEPKTGTVLGLLTGGRSSLKFQLNIQTDSLQRIKALKEIPGYLFPVLWLEYSFTLSPEASKSLKSGKDDPNTLSKVNSNDFCWMDSGLNI</sequence>
<dbReference type="GO" id="GO:0005044">
    <property type="term" value="F:scavenger receptor activity"/>
    <property type="evidence" value="ECO:0007669"/>
    <property type="project" value="TreeGrafter"/>
</dbReference>
<dbReference type="GO" id="GO:0005901">
    <property type="term" value="C:caveola"/>
    <property type="evidence" value="ECO:0007669"/>
    <property type="project" value="UniProtKB-SubCell"/>
</dbReference>
<evidence type="ECO:0000256" key="11">
    <source>
        <dbReference type="ARBA" id="ARBA00040821"/>
    </source>
</evidence>
<evidence type="ECO:0000313" key="15">
    <source>
        <dbReference type="Proteomes" id="UP000708208"/>
    </source>
</evidence>
<keyword evidence="13" id="KW-0732">Signal</keyword>
<comment type="similarity">
    <text evidence="3">Belongs to the CD36 family.</text>
</comment>
<keyword evidence="8" id="KW-1015">Disulfide bond</keyword>
<evidence type="ECO:0000313" key="14">
    <source>
        <dbReference type="EMBL" id="CAG7816875.1"/>
    </source>
</evidence>
<reference evidence="14" key="1">
    <citation type="submission" date="2021-06" db="EMBL/GenBank/DDBJ databases">
        <authorList>
            <person name="Hodson N. C."/>
            <person name="Mongue J. A."/>
            <person name="Jaron S. K."/>
        </authorList>
    </citation>
    <scope>NUCLEOTIDE SEQUENCE</scope>
</reference>
<dbReference type="Proteomes" id="UP000708208">
    <property type="component" value="Unassembled WGS sequence"/>
</dbReference>
<evidence type="ECO:0000256" key="5">
    <source>
        <dbReference type="ARBA" id="ARBA00022692"/>
    </source>
</evidence>
<organism evidence="14 15">
    <name type="scientific">Allacma fusca</name>
    <dbReference type="NCBI Taxonomy" id="39272"/>
    <lineage>
        <taxon>Eukaryota</taxon>
        <taxon>Metazoa</taxon>
        <taxon>Ecdysozoa</taxon>
        <taxon>Arthropoda</taxon>
        <taxon>Hexapoda</taxon>
        <taxon>Collembola</taxon>
        <taxon>Symphypleona</taxon>
        <taxon>Sminthuridae</taxon>
        <taxon>Allacma</taxon>
    </lineage>
</organism>
<keyword evidence="9" id="KW-0675">Receptor</keyword>
<comment type="subcellular location">
    <subcellularLocation>
        <location evidence="2">Cell membrane</location>
        <topology evidence="2">Multi-pass membrane protein</topology>
    </subcellularLocation>
    <subcellularLocation>
        <location evidence="1">Membrane</location>
        <location evidence="1">Caveola</location>
        <topology evidence="1">Multi-pass membrane protein</topology>
    </subcellularLocation>
</comment>
<evidence type="ECO:0000256" key="9">
    <source>
        <dbReference type="ARBA" id="ARBA00023170"/>
    </source>
</evidence>
<evidence type="ECO:0000256" key="2">
    <source>
        <dbReference type="ARBA" id="ARBA00004651"/>
    </source>
</evidence>
<dbReference type="OrthoDB" id="18585at2759"/>
<keyword evidence="4" id="KW-1003">Cell membrane</keyword>
<keyword evidence="10" id="KW-0325">Glycoprotein</keyword>
<feature type="chain" id="PRO_5035208444" description="Scavenger receptor class B member 1" evidence="13">
    <location>
        <begin position="24"/>
        <end position="455"/>
    </location>
</feature>
<accession>A0A8J2KLS3</accession>
<keyword evidence="15" id="KW-1185">Reference proteome</keyword>
<evidence type="ECO:0000256" key="4">
    <source>
        <dbReference type="ARBA" id="ARBA00022475"/>
    </source>
</evidence>
<protein>
    <recommendedName>
        <fullName evidence="11">Scavenger receptor class B member 1</fullName>
    </recommendedName>
    <alternativeName>
        <fullName evidence="12">SR-BI</fullName>
    </alternativeName>
</protein>
<dbReference type="AlphaFoldDB" id="A0A8J2KLS3"/>
<evidence type="ECO:0000256" key="6">
    <source>
        <dbReference type="ARBA" id="ARBA00022989"/>
    </source>
</evidence>
<dbReference type="PANTHER" id="PTHR11923">
    <property type="entry name" value="SCAVENGER RECEPTOR CLASS B TYPE-1 SR-B1"/>
    <property type="match status" value="1"/>
</dbReference>
<name>A0A8J2KLS3_9HEXA</name>
<gene>
    <name evidence="14" type="ORF">AFUS01_LOCUS27469</name>
</gene>
<dbReference type="GO" id="GO:0005737">
    <property type="term" value="C:cytoplasm"/>
    <property type="evidence" value="ECO:0007669"/>
    <property type="project" value="TreeGrafter"/>
</dbReference>